<dbReference type="AlphaFoldDB" id="A0A0E9P894"/>
<dbReference type="EMBL" id="GBXM01108312">
    <property type="protein sequence ID" value="JAH00265.1"/>
    <property type="molecule type" value="Transcribed_RNA"/>
</dbReference>
<proteinExistence type="predicted"/>
<organism evidence="1">
    <name type="scientific">Anguilla anguilla</name>
    <name type="common">European freshwater eel</name>
    <name type="synonym">Muraena anguilla</name>
    <dbReference type="NCBI Taxonomy" id="7936"/>
    <lineage>
        <taxon>Eukaryota</taxon>
        <taxon>Metazoa</taxon>
        <taxon>Chordata</taxon>
        <taxon>Craniata</taxon>
        <taxon>Vertebrata</taxon>
        <taxon>Euteleostomi</taxon>
        <taxon>Actinopterygii</taxon>
        <taxon>Neopterygii</taxon>
        <taxon>Teleostei</taxon>
        <taxon>Anguilliformes</taxon>
        <taxon>Anguillidae</taxon>
        <taxon>Anguilla</taxon>
    </lineage>
</organism>
<evidence type="ECO:0000313" key="1">
    <source>
        <dbReference type="EMBL" id="JAH00265.1"/>
    </source>
</evidence>
<accession>A0A0E9P894</accession>
<protein>
    <submittedName>
        <fullName evidence="1">Uncharacterized protein</fullName>
    </submittedName>
</protein>
<sequence>MANAWARRTENSYRAGKSYLVLSVKPLFVCRSLGLRKRRP</sequence>
<reference evidence="1" key="1">
    <citation type="submission" date="2014-11" db="EMBL/GenBank/DDBJ databases">
        <authorList>
            <person name="Amaro Gonzalez C."/>
        </authorList>
    </citation>
    <scope>NUCLEOTIDE SEQUENCE</scope>
</reference>
<reference evidence="1" key="2">
    <citation type="journal article" date="2015" name="Fish Shellfish Immunol.">
        <title>Early steps in the European eel (Anguilla anguilla)-Vibrio vulnificus interaction in the gills: Role of the RtxA13 toxin.</title>
        <authorList>
            <person name="Callol A."/>
            <person name="Pajuelo D."/>
            <person name="Ebbesson L."/>
            <person name="Teles M."/>
            <person name="MacKenzie S."/>
            <person name="Amaro C."/>
        </authorList>
    </citation>
    <scope>NUCLEOTIDE SEQUENCE</scope>
</reference>
<name>A0A0E9P894_ANGAN</name>